<evidence type="ECO:0000313" key="1">
    <source>
        <dbReference type="EMBL" id="TWW54912.1"/>
    </source>
</evidence>
<keyword evidence="2" id="KW-1185">Reference proteome</keyword>
<name>A0A5C6MIJ4_9TELE</name>
<dbReference type="AlphaFoldDB" id="A0A5C6MIJ4"/>
<sequence>MVSHELLTQINSVTLDVNIETTAFLWMLTVFNPCTASNNSNLAICDFSYYYSCIFCCCDYFISTVLTVS</sequence>
<evidence type="ECO:0000313" key="2">
    <source>
        <dbReference type="Proteomes" id="UP000324091"/>
    </source>
</evidence>
<gene>
    <name evidence="1" type="ORF">D4764_0012680</name>
</gene>
<organism evidence="1 2">
    <name type="scientific">Takifugu flavidus</name>
    <name type="common">sansaifugu</name>
    <dbReference type="NCBI Taxonomy" id="433684"/>
    <lineage>
        <taxon>Eukaryota</taxon>
        <taxon>Metazoa</taxon>
        <taxon>Chordata</taxon>
        <taxon>Craniata</taxon>
        <taxon>Vertebrata</taxon>
        <taxon>Euteleostomi</taxon>
        <taxon>Actinopterygii</taxon>
        <taxon>Neopterygii</taxon>
        <taxon>Teleostei</taxon>
        <taxon>Neoteleostei</taxon>
        <taxon>Acanthomorphata</taxon>
        <taxon>Eupercaria</taxon>
        <taxon>Tetraodontiformes</taxon>
        <taxon>Tetradontoidea</taxon>
        <taxon>Tetraodontidae</taxon>
        <taxon>Takifugu</taxon>
    </lineage>
</organism>
<protein>
    <submittedName>
        <fullName evidence="1">Uncharacterized protein</fullName>
    </submittedName>
</protein>
<dbReference type="Proteomes" id="UP000324091">
    <property type="component" value="Unassembled WGS sequence"/>
</dbReference>
<proteinExistence type="predicted"/>
<dbReference type="EMBL" id="RHFK02000038">
    <property type="protein sequence ID" value="TWW54912.1"/>
    <property type="molecule type" value="Genomic_DNA"/>
</dbReference>
<comment type="caution">
    <text evidence="1">The sequence shown here is derived from an EMBL/GenBank/DDBJ whole genome shotgun (WGS) entry which is preliminary data.</text>
</comment>
<reference evidence="1 2" key="1">
    <citation type="submission" date="2019-04" db="EMBL/GenBank/DDBJ databases">
        <title>Chromosome genome assembly for Takifugu flavidus.</title>
        <authorList>
            <person name="Xiao S."/>
        </authorList>
    </citation>
    <scope>NUCLEOTIDE SEQUENCE [LARGE SCALE GENOMIC DNA]</scope>
    <source>
        <strain evidence="1">HTHZ2018</strain>
        <tissue evidence="1">Muscle</tissue>
    </source>
</reference>
<accession>A0A5C6MIJ4</accession>